<dbReference type="Gene3D" id="1.25.40.10">
    <property type="entry name" value="Tetratricopeptide repeat domain"/>
    <property type="match status" value="2"/>
</dbReference>
<sequence length="1099" mass="119973">MMWRGGVAAWLLAMGLLTVPAWAAAPDNRTDSRAVPETSRQALLTLCEGAPAAGEARWPMLEQLLREPAAALARVCAQPPKEAVALAVALQQARMAWQLLERPFSTALKDMLARLEPAAEAPGFEEARVWHLMQAARALLDRAARDEAVPLVAEALALQSRLPAASAEGDAMRAQLRLLEVAASWRRQAPGWVERSEASLSEAEALLQGQGLAVSALMGEILNLRTVVSHAQDQLALAAGYAEREAELLRQMGRGDAPDMLDALASMAAIYGQMERMDRSQQALEDALRIIEHHPDANPSAQLGVFHNLSSNYLHYARLDEALALALRAVALAEATFGAKSPRVLPYRMTLLNLRMSQGQLGEALTASEALDALLSPDMLGTVGLARLIRARHLQSVLWLRLGQPRRAAELLTPLLSESEGRKDLGYWRSRLLLSHAAVQMQLGQPALAARDYEQALQALRQIVGDTPSLLLEAYNGRCRAAVAQRGTGLPCEELQQFLAQHPDYDGLPPADRARSHKTLAQWQDGLADWPAALEHHLRGLAAAGSYAAPAPLWDNLHGLARHWALRGREDLAMQLGRQSLDQIELMRQDLRGKRPGQERGFVQELSFVYRDQAAWLARSGRIAEAQDVLRDWSALELDEFSDGQLHVRRSARLRAPEALLGFSPSAAGLERGGADAPPAASPGSEVLSPRRLAQSQQQWRAQREGEAMRLQQWQQWMQQMMQTQPAQPLAARPGLPAGTRRQRPAAGVLEVWSISGQERLNLLMVHAGGQSQIELAWPARQLGQDVAELLRKIEAREPVDAELRHWFQRLGHPLLRAARHAKAKQVELVLDGALRYLPLGLLRGPEGYLGQSLRLVQRLPEGGARELAARSPPWTERRLRAFGSSQAVAGLPALPAVAQEICELVAGPIEGLGTGVCTGGPGLWRGQGWLDASFTHRTLQEELQAAARKEAGGLLHLGTHFTLRPGVMSRSWLRLGDGQRLHLAELARMPFTHTQLVTLSACSTGLGGGDDGSGAEVAGLNASLLQAGASEVLSSLWSVDDAATRRWMRAFYAALRRHGDSARALQSAQREFLARSAGGQSHPFYWGAFYLARAATQR</sequence>
<gene>
    <name evidence="4" type="ORF">C1O66_12045</name>
</gene>
<organism evidence="4 5">
    <name type="scientific">Kinneretia aquatilis</name>
    <dbReference type="NCBI Taxonomy" id="2070761"/>
    <lineage>
        <taxon>Bacteria</taxon>
        <taxon>Pseudomonadati</taxon>
        <taxon>Pseudomonadota</taxon>
        <taxon>Betaproteobacteria</taxon>
        <taxon>Burkholderiales</taxon>
        <taxon>Sphaerotilaceae</taxon>
        <taxon>Roseateles</taxon>
    </lineage>
</organism>
<feature type="region of interest" description="Disordered" evidence="1">
    <location>
        <begin position="670"/>
        <end position="690"/>
    </location>
</feature>
<proteinExistence type="predicted"/>
<accession>A0A2N8KXJ9</accession>
<dbReference type="OrthoDB" id="9771112at2"/>
<dbReference type="AlphaFoldDB" id="A0A2N8KXJ9"/>
<dbReference type="SMART" id="SM00028">
    <property type="entry name" value="TPR"/>
    <property type="match status" value="3"/>
</dbReference>
<evidence type="ECO:0000259" key="3">
    <source>
        <dbReference type="Pfam" id="PF12770"/>
    </source>
</evidence>
<protein>
    <recommendedName>
        <fullName evidence="3">CHAT domain-containing protein</fullName>
    </recommendedName>
</protein>
<dbReference type="PANTHER" id="PTHR10098">
    <property type="entry name" value="RAPSYN-RELATED"/>
    <property type="match status" value="1"/>
</dbReference>
<evidence type="ECO:0000313" key="5">
    <source>
        <dbReference type="Proteomes" id="UP000235916"/>
    </source>
</evidence>
<dbReference type="EMBL" id="POSP01000003">
    <property type="protein sequence ID" value="PND38176.1"/>
    <property type="molecule type" value="Genomic_DNA"/>
</dbReference>
<evidence type="ECO:0000313" key="4">
    <source>
        <dbReference type="EMBL" id="PND38176.1"/>
    </source>
</evidence>
<dbReference type="InterPro" id="IPR019734">
    <property type="entry name" value="TPR_rpt"/>
</dbReference>
<dbReference type="SUPFAM" id="SSF48452">
    <property type="entry name" value="TPR-like"/>
    <property type="match status" value="1"/>
</dbReference>
<dbReference type="Proteomes" id="UP000235916">
    <property type="component" value="Unassembled WGS sequence"/>
</dbReference>
<keyword evidence="2" id="KW-0732">Signal</keyword>
<dbReference type="InterPro" id="IPR024983">
    <property type="entry name" value="CHAT_dom"/>
</dbReference>
<feature type="signal peptide" evidence="2">
    <location>
        <begin position="1"/>
        <end position="23"/>
    </location>
</feature>
<keyword evidence="5" id="KW-1185">Reference proteome</keyword>
<feature type="domain" description="CHAT" evidence="3">
    <location>
        <begin position="804"/>
        <end position="1094"/>
    </location>
</feature>
<comment type="caution">
    <text evidence="4">The sequence shown here is derived from an EMBL/GenBank/DDBJ whole genome shotgun (WGS) entry which is preliminary data.</text>
</comment>
<dbReference type="InterPro" id="IPR011990">
    <property type="entry name" value="TPR-like_helical_dom_sf"/>
</dbReference>
<reference evidence="4 5" key="1">
    <citation type="submission" date="2018-01" db="EMBL/GenBank/DDBJ databases">
        <title>Draft genome sequence of Paucibacter aquatile CR182 isolated from freshwater of the Nakdong River.</title>
        <authorList>
            <person name="Choi A."/>
            <person name="Chung E.J."/>
        </authorList>
    </citation>
    <scope>NUCLEOTIDE SEQUENCE [LARGE SCALE GENOMIC DNA]</scope>
    <source>
        <strain evidence="4 5">CR182</strain>
    </source>
</reference>
<evidence type="ECO:0000256" key="1">
    <source>
        <dbReference type="SAM" id="MobiDB-lite"/>
    </source>
</evidence>
<evidence type="ECO:0000256" key="2">
    <source>
        <dbReference type="SAM" id="SignalP"/>
    </source>
</evidence>
<feature type="chain" id="PRO_5014808843" description="CHAT domain-containing protein" evidence="2">
    <location>
        <begin position="24"/>
        <end position="1099"/>
    </location>
</feature>
<dbReference type="Pfam" id="PF12770">
    <property type="entry name" value="CHAT"/>
    <property type="match status" value="1"/>
</dbReference>
<dbReference type="RefSeq" id="WP_102768096.1">
    <property type="nucleotide sequence ID" value="NZ_POSP01000003.1"/>
</dbReference>
<name>A0A2N8KXJ9_9BURK</name>
<feature type="compositionally biased region" description="Low complexity" evidence="1">
    <location>
        <begin position="675"/>
        <end position="685"/>
    </location>
</feature>